<accession>A0A1F4UMV7</accession>
<keyword evidence="7 9" id="KW-1015">Disulfide bond</keyword>
<keyword evidence="6 9" id="KW-0694">RNA-binding</keyword>
<evidence type="ECO:0000256" key="8">
    <source>
        <dbReference type="ARBA" id="ARBA00051542"/>
    </source>
</evidence>
<dbReference type="FunFam" id="3.40.50.620:FF:000115">
    <property type="entry name" value="tRNA-specific 2-thiouridylase MnmA"/>
    <property type="match status" value="1"/>
</dbReference>
<comment type="caution">
    <text evidence="9">Lacks conserved residue(s) required for the propagation of feature annotation.</text>
</comment>
<feature type="region of interest" description="Interaction with target base in tRNA" evidence="9">
    <location>
        <begin position="98"/>
        <end position="100"/>
    </location>
</feature>
<dbReference type="AlphaFoldDB" id="A0A1F4UMV7"/>
<keyword evidence="9" id="KW-0963">Cytoplasm</keyword>
<dbReference type="GO" id="GO:0005524">
    <property type="term" value="F:ATP binding"/>
    <property type="evidence" value="ECO:0007669"/>
    <property type="project" value="UniProtKB-KW"/>
</dbReference>
<feature type="binding site" evidence="9">
    <location>
        <position position="40"/>
    </location>
    <ligand>
        <name>ATP</name>
        <dbReference type="ChEBI" id="CHEBI:30616"/>
    </ligand>
</feature>
<dbReference type="InterPro" id="IPR014729">
    <property type="entry name" value="Rossmann-like_a/b/a_fold"/>
</dbReference>
<dbReference type="Gene3D" id="2.40.30.10">
    <property type="entry name" value="Translation factors"/>
    <property type="match status" value="1"/>
</dbReference>
<evidence type="ECO:0000256" key="2">
    <source>
        <dbReference type="ARBA" id="ARBA00022679"/>
    </source>
</evidence>
<sequence>MKSINTKKIKVAVGVSGGVDSSVAAYLLKEQGYDVVGIYLQCWDKKTDGCSSDEDRSFAISVCSKLGIEFNHLNYVAQYKKRVIDYFYNSYEKGLTPNPDILCNSEIKFGLFLNWVLNNGFDYLATGHYTRVKKSKENEYSLLKGIDPDKGQSYFLYRLNQHQLSKVMFPIGDLTKKQVRKIAEDIDLPTYNRPDSQGICFIGEVDIKKFLQKRLKIKKGKVLFTNGEEVGEHDGVWFYTIGQRHGFKVNKYFGLPLYVVSKNASNNTIVVGYASDVLKDEFCVTDASWVNKKIDNKAKVDVRIRHLGDLFPGTVTFKKNDTYKVVLTEKPFGVAPGQSAVFYKGEEVLGGGIIL</sequence>
<dbReference type="GO" id="GO:0005737">
    <property type="term" value="C:cytoplasm"/>
    <property type="evidence" value="ECO:0007669"/>
    <property type="project" value="UniProtKB-SubCell"/>
</dbReference>
<dbReference type="NCBIfam" id="NF001138">
    <property type="entry name" value="PRK00143.1"/>
    <property type="match status" value="1"/>
</dbReference>
<evidence type="ECO:0000256" key="3">
    <source>
        <dbReference type="ARBA" id="ARBA00022694"/>
    </source>
</evidence>
<feature type="binding site" evidence="9">
    <location>
        <begin position="14"/>
        <end position="21"/>
    </location>
    <ligand>
        <name>ATP</name>
        <dbReference type="ChEBI" id="CHEBI:30616"/>
    </ligand>
</feature>
<dbReference type="InterPro" id="IPR004506">
    <property type="entry name" value="MnmA-like"/>
</dbReference>
<dbReference type="Gene3D" id="2.30.30.280">
    <property type="entry name" value="Adenine nucleotide alpha hydrolases-like domains"/>
    <property type="match status" value="1"/>
</dbReference>
<evidence type="ECO:0000256" key="4">
    <source>
        <dbReference type="ARBA" id="ARBA00022741"/>
    </source>
</evidence>
<dbReference type="InterPro" id="IPR046884">
    <property type="entry name" value="MnmA-like_central"/>
</dbReference>
<feature type="site" description="Interaction with tRNA" evidence="9">
    <location>
        <position position="128"/>
    </location>
</feature>
<comment type="subcellular location">
    <subcellularLocation>
        <location evidence="9">Cytoplasm</location>
    </subcellularLocation>
</comment>
<evidence type="ECO:0000256" key="5">
    <source>
        <dbReference type="ARBA" id="ARBA00022840"/>
    </source>
</evidence>
<keyword evidence="4 9" id="KW-0547">Nucleotide-binding</keyword>
<evidence type="ECO:0000259" key="11">
    <source>
        <dbReference type="Pfam" id="PF20259"/>
    </source>
</evidence>
<dbReference type="Gene3D" id="3.40.50.620">
    <property type="entry name" value="HUPs"/>
    <property type="match status" value="1"/>
</dbReference>
<evidence type="ECO:0000313" key="12">
    <source>
        <dbReference type="EMBL" id="OGC45523.1"/>
    </source>
</evidence>
<comment type="catalytic activity">
    <reaction evidence="8 9">
        <text>S-sulfanyl-L-cysteinyl-[protein] + uridine(34) in tRNA + AH2 + ATP = 2-thiouridine(34) in tRNA + L-cysteinyl-[protein] + A + AMP + diphosphate + H(+)</text>
        <dbReference type="Rhea" id="RHEA:47032"/>
        <dbReference type="Rhea" id="RHEA-COMP:10131"/>
        <dbReference type="Rhea" id="RHEA-COMP:11726"/>
        <dbReference type="Rhea" id="RHEA-COMP:11727"/>
        <dbReference type="Rhea" id="RHEA-COMP:11728"/>
        <dbReference type="ChEBI" id="CHEBI:13193"/>
        <dbReference type="ChEBI" id="CHEBI:15378"/>
        <dbReference type="ChEBI" id="CHEBI:17499"/>
        <dbReference type="ChEBI" id="CHEBI:29950"/>
        <dbReference type="ChEBI" id="CHEBI:30616"/>
        <dbReference type="ChEBI" id="CHEBI:33019"/>
        <dbReference type="ChEBI" id="CHEBI:61963"/>
        <dbReference type="ChEBI" id="CHEBI:65315"/>
        <dbReference type="ChEBI" id="CHEBI:87170"/>
        <dbReference type="ChEBI" id="CHEBI:456215"/>
        <dbReference type="EC" id="2.8.1.13"/>
    </reaction>
</comment>
<feature type="domain" description="tRNA-specific 2-thiouridylase MnmA-like C-terminal" evidence="10">
    <location>
        <begin position="280"/>
        <end position="354"/>
    </location>
</feature>
<evidence type="ECO:0000256" key="9">
    <source>
        <dbReference type="HAMAP-Rule" id="MF_00144"/>
    </source>
</evidence>
<dbReference type="GO" id="GO:0000049">
    <property type="term" value="F:tRNA binding"/>
    <property type="evidence" value="ECO:0007669"/>
    <property type="project" value="UniProtKB-KW"/>
</dbReference>
<dbReference type="SUPFAM" id="SSF52402">
    <property type="entry name" value="Adenine nucleotide alpha hydrolases-like"/>
    <property type="match status" value="1"/>
</dbReference>
<dbReference type="Pfam" id="PF03054">
    <property type="entry name" value="tRNA_Me_trans"/>
    <property type="match status" value="1"/>
</dbReference>
<dbReference type="GO" id="GO:0103016">
    <property type="term" value="F:tRNA-uridine 2-sulfurtransferase activity"/>
    <property type="evidence" value="ECO:0007669"/>
    <property type="project" value="UniProtKB-EC"/>
</dbReference>
<dbReference type="EC" id="2.8.1.13" evidence="9"/>
<dbReference type="Pfam" id="PF20259">
    <property type="entry name" value="tRNA_Me_trans_M"/>
    <property type="match status" value="1"/>
</dbReference>
<gene>
    <name evidence="9" type="primary">mnmA</name>
    <name evidence="12" type="ORF">A2V49_04835</name>
</gene>
<evidence type="ECO:0000256" key="1">
    <source>
        <dbReference type="ARBA" id="ARBA00022555"/>
    </source>
</evidence>
<keyword evidence="2 9" id="KW-0808">Transferase</keyword>
<dbReference type="InterPro" id="IPR046885">
    <property type="entry name" value="MnmA-like_C"/>
</dbReference>
<proteinExistence type="inferred from homology"/>
<dbReference type="PANTHER" id="PTHR11933">
    <property type="entry name" value="TRNA 5-METHYLAMINOMETHYL-2-THIOURIDYLATE -METHYLTRANSFERASE"/>
    <property type="match status" value="1"/>
</dbReference>
<name>A0A1F4UMV7_UNCKA</name>
<evidence type="ECO:0000256" key="7">
    <source>
        <dbReference type="ARBA" id="ARBA00023157"/>
    </source>
</evidence>
<dbReference type="HAMAP" id="MF_00144">
    <property type="entry name" value="tRNA_thiouridyl_MnmA"/>
    <property type="match status" value="1"/>
</dbReference>
<dbReference type="GO" id="GO:0002143">
    <property type="term" value="P:tRNA wobble position uridine thiolation"/>
    <property type="evidence" value="ECO:0007669"/>
    <property type="project" value="TreeGrafter"/>
</dbReference>
<dbReference type="Pfam" id="PF20258">
    <property type="entry name" value="tRNA_Me_trans_C"/>
    <property type="match status" value="1"/>
</dbReference>
<evidence type="ECO:0000256" key="6">
    <source>
        <dbReference type="ARBA" id="ARBA00022884"/>
    </source>
</evidence>
<feature type="active site" description="Nucleophile" evidence="9">
    <location>
        <position position="103"/>
    </location>
</feature>
<keyword evidence="5 9" id="KW-0067">ATP-binding</keyword>
<dbReference type="InterPro" id="IPR023382">
    <property type="entry name" value="MnmA-like_central_sf"/>
</dbReference>
<comment type="similarity">
    <text evidence="9">Belongs to the MnmA/TRMU family.</text>
</comment>
<feature type="site" description="Interaction with tRNA" evidence="9">
    <location>
        <position position="338"/>
    </location>
</feature>
<feature type="disulfide bond" description="Alternate" evidence="9">
    <location>
        <begin position="103"/>
        <end position="200"/>
    </location>
</feature>
<dbReference type="EMBL" id="MEUV01000030">
    <property type="protein sequence ID" value="OGC45523.1"/>
    <property type="molecule type" value="Genomic_DNA"/>
</dbReference>
<comment type="caution">
    <text evidence="12">The sequence shown here is derived from an EMBL/GenBank/DDBJ whole genome shotgun (WGS) entry which is preliminary data.</text>
</comment>
<keyword evidence="3 9" id="KW-0819">tRNA processing</keyword>
<organism evidence="12 13">
    <name type="scientific">candidate division WWE3 bacterium RBG_19FT_COMBO_34_6</name>
    <dbReference type="NCBI Taxonomy" id="1802612"/>
    <lineage>
        <taxon>Bacteria</taxon>
        <taxon>Katanobacteria</taxon>
    </lineage>
</organism>
<evidence type="ECO:0000259" key="10">
    <source>
        <dbReference type="Pfam" id="PF20258"/>
    </source>
</evidence>
<feature type="active site" description="Cysteine persulfide intermediate" evidence="9">
    <location>
        <position position="200"/>
    </location>
</feature>
<protein>
    <recommendedName>
        <fullName evidence="9">tRNA-specific 2-thiouridylase MnmA</fullName>
        <ecNumber evidence="9">2.8.1.13</ecNumber>
    </recommendedName>
</protein>
<reference evidence="12 13" key="1">
    <citation type="journal article" date="2016" name="Nat. Commun.">
        <title>Thousands of microbial genomes shed light on interconnected biogeochemical processes in an aquifer system.</title>
        <authorList>
            <person name="Anantharaman K."/>
            <person name="Brown C.T."/>
            <person name="Hug L.A."/>
            <person name="Sharon I."/>
            <person name="Castelle C.J."/>
            <person name="Probst A.J."/>
            <person name="Thomas B.C."/>
            <person name="Singh A."/>
            <person name="Wilkins M.J."/>
            <person name="Karaoz U."/>
            <person name="Brodie E.L."/>
            <person name="Williams K.H."/>
            <person name="Hubbard S.S."/>
            <person name="Banfield J.F."/>
        </authorList>
    </citation>
    <scope>NUCLEOTIDE SEQUENCE [LARGE SCALE GENOMIC DNA]</scope>
</reference>
<feature type="binding site" evidence="9">
    <location>
        <position position="127"/>
    </location>
    <ligand>
        <name>ATP</name>
        <dbReference type="ChEBI" id="CHEBI:30616"/>
    </ligand>
</feature>
<dbReference type="NCBIfam" id="TIGR00420">
    <property type="entry name" value="trmU"/>
    <property type="match status" value="1"/>
</dbReference>
<dbReference type="CDD" id="cd01998">
    <property type="entry name" value="MnmA_TRMU-like"/>
    <property type="match status" value="1"/>
</dbReference>
<comment type="function">
    <text evidence="9">Catalyzes the 2-thiolation of uridine at the wobble position (U34) of tRNA, leading to the formation of s(2)U34.</text>
</comment>
<evidence type="ECO:0000313" key="13">
    <source>
        <dbReference type="Proteomes" id="UP000178615"/>
    </source>
</evidence>
<dbReference type="Proteomes" id="UP000178615">
    <property type="component" value="Unassembled WGS sequence"/>
</dbReference>
<dbReference type="PANTHER" id="PTHR11933:SF5">
    <property type="entry name" value="MITOCHONDRIAL TRNA-SPECIFIC 2-THIOURIDYLASE 1"/>
    <property type="match status" value="1"/>
</dbReference>
<dbReference type="FunFam" id="2.30.30.280:FF:000001">
    <property type="entry name" value="tRNA-specific 2-thiouridylase MnmA"/>
    <property type="match status" value="1"/>
</dbReference>
<keyword evidence="1 9" id="KW-0820">tRNA-binding</keyword>
<feature type="domain" description="tRNA-specific 2-thiouridylase MnmA-like central" evidence="11">
    <location>
        <begin position="208"/>
        <end position="272"/>
    </location>
</feature>